<protein>
    <recommendedName>
        <fullName evidence="3">Septin-type G domain-containing protein</fullName>
    </recommendedName>
</protein>
<evidence type="ECO:0000313" key="4">
    <source>
        <dbReference type="EMBL" id="PVU97439.1"/>
    </source>
</evidence>
<dbReference type="STRING" id="133385.A0A2T9YYP6"/>
<dbReference type="Proteomes" id="UP000245383">
    <property type="component" value="Unassembled WGS sequence"/>
</dbReference>
<accession>A0A2T9YYP6</accession>
<name>A0A2T9YYP6_9FUNG</name>
<feature type="domain" description="Septin-type G" evidence="3">
    <location>
        <begin position="34"/>
        <end position="455"/>
    </location>
</feature>
<dbReference type="InterPro" id="IPR030379">
    <property type="entry name" value="G_SEPTIN_dom"/>
</dbReference>
<evidence type="ECO:0000256" key="1">
    <source>
        <dbReference type="RuleBase" id="RU004560"/>
    </source>
</evidence>
<dbReference type="OrthoDB" id="416553at2759"/>
<feature type="compositionally biased region" description="Low complexity" evidence="2">
    <location>
        <begin position="484"/>
        <end position="497"/>
    </location>
</feature>
<comment type="similarity">
    <text evidence="1">Belongs to the TRAFAC class TrmE-Era-EngA-EngB-Septin-like GTPase superfamily. Septin GTPase family.</text>
</comment>
<sequence>MYLQTSYANNRKSRDFNSILFKDKVFDASIVRNSQERFNVLIVGSNSSGKSTLLQTICNSFKNLELVNSKSLNPKLQPASQLKSSKSICGYQNKLHKMTTPPRESNINSFLFKSSEKNPYYSPNSSNSAISISDSVKTHTSHSQDPYQCLENLETHSSIDTQNFSKDDYLCLFDTTQPTNKIVERSVIANLSDNLLFNSVDSEYLQISLTDTPGFNINDTVDIKDKLNKITRHIKSLLDSEIENELNAFRKLSKPLNLIHAIIYVLKMPQSTGRNNFDLHPPNTFELSDLISKNDEYIISRLSAIANVIPVIGKSDTLTMYQRKMLQKGIFYNQMVRFHSKLKLYNFLSIQPESESDNIRNCEIIEQYKSKTPLLLSACEEIYEYQISHNYKQKINQLKEFHDNAKKNEQISLSNDLEGNFTIDNLQITSKDGILLKHDKYSRSKKIWQSDLENNCSKSQFETTPIKNIASPLQSYLSSACLSPLPSPSKSSPSKISMNYDPENNPMKNQPPVSKYTVFYQNLKSTDDTDNLKNNTKGKYTIKRAGSSIPVAFSRSFMWGEMNLANPEHCDLSLLLELLFKTCRTQLIENTCNEIYESYRIKYITKNIKK</sequence>
<dbReference type="EMBL" id="MBFR01000012">
    <property type="protein sequence ID" value="PVU97439.1"/>
    <property type="molecule type" value="Genomic_DNA"/>
</dbReference>
<dbReference type="AlphaFoldDB" id="A0A2T9YYP6"/>
<keyword evidence="5" id="KW-1185">Reference proteome</keyword>
<dbReference type="PANTHER" id="PTHR18884">
    <property type="entry name" value="SEPTIN"/>
    <property type="match status" value="1"/>
</dbReference>
<evidence type="ECO:0000313" key="5">
    <source>
        <dbReference type="Proteomes" id="UP000245383"/>
    </source>
</evidence>
<dbReference type="Pfam" id="PF00735">
    <property type="entry name" value="Septin"/>
    <property type="match status" value="2"/>
</dbReference>
<dbReference type="PROSITE" id="PS51719">
    <property type="entry name" value="G_SEPTIN"/>
    <property type="match status" value="1"/>
</dbReference>
<dbReference type="GO" id="GO:0005525">
    <property type="term" value="F:GTP binding"/>
    <property type="evidence" value="ECO:0007669"/>
    <property type="project" value="UniProtKB-KW"/>
</dbReference>
<reference evidence="4 5" key="1">
    <citation type="journal article" date="2018" name="MBio">
        <title>Comparative Genomics Reveals the Core Gene Toolbox for the Fungus-Insect Symbiosis.</title>
        <authorList>
            <person name="Wang Y."/>
            <person name="Stata M."/>
            <person name="Wang W."/>
            <person name="Stajich J.E."/>
            <person name="White M.M."/>
            <person name="Moncalvo J.M."/>
        </authorList>
    </citation>
    <scope>NUCLEOTIDE SEQUENCE [LARGE SCALE GENOMIC DNA]</scope>
    <source>
        <strain evidence="4 5">SWE-8-4</strain>
    </source>
</reference>
<keyword evidence="1" id="KW-0342">GTP-binding</keyword>
<feature type="region of interest" description="Disordered" evidence="2">
    <location>
        <begin position="484"/>
        <end position="508"/>
    </location>
</feature>
<evidence type="ECO:0000256" key="2">
    <source>
        <dbReference type="SAM" id="MobiDB-lite"/>
    </source>
</evidence>
<dbReference type="InterPro" id="IPR027417">
    <property type="entry name" value="P-loop_NTPase"/>
</dbReference>
<comment type="caution">
    <text evidence="4">The sequence shown here is derived from an EMBL/GenBank/DDBJ whole genome shotgun (WGS) entry which is preliminary data.</text>
</comment>
<gene>
    <name evidence="4" type="ORF">BB561_000544</name>
</gene>
<proteinExistence type="inferred from homology"/>
<dbReference type="SUPFAM" id="SSF52540">
    <property type="entry name" value="P-loop containing nucleoside triphosphate hydrolases"/>
    <property type="match status" value="1"/>
</dbReference>
<keyword evidence="1" id="KW-0547">Nucleotide-binding</keyword>
<dbReference type="Gene3D" id="3.40.50.300">
    <property type="entry name" value="P-loop containing nucleotide triphosphate hydrolases"/>
    <property type="match status" value="2"/>
</dbReference>
<evidence type="ECO:0000259" key="3">
    <source>
        <dbReference type="PROSITE" id="PS51719"/>
    </source>
</evidence>
<organism evidence="4 5">
    <name type="scientific">Smittium simulii</name>
    <dbReference type="NCBI Taxonomy" id="133385"/>
    <lineage>
        <taxon>Eukaryota</taxon>
        <taxon>Fungi</taxon>
        <taxon>Fungi incertae sedis</taxon>
        <taxon>Zoopagomycota</taxon>
        <taxon>Kickxellomycotina</taxon>
        <taxon>Harpellomycetes</taxon>
        <taxon>Harpellales</taxon>
        <taxon>Legeriomycetaceae</taxon>
        <taxon>Smittium</taxon>
    </lineage>
</organism>